<evidence type="ECO:0000313" key="2">
    <source>
        <dbReference type="Proteomes" id="UP000321814"/>
    </source>
</evidence>
<sequence length="158" mass="18610">MRWAFNPAVMRHLLNLWPPFFFTGIKVVELAEDYRYCKVELKNRPWTRNINSSQFGGSMFAMTDPIYPLMLMGSLGKEYMVWDKQADINYITPGRGKLTAEFVLTDNELEHIKQQTEAGEKYFPDFVVHVKDCKGELVCEVKRKVYIRKKPKYRDTSQ</sequence>
<dbReference type="SUPFAM" id="SSF54637">
    <property type="entry name" value="Thioesterase/thiol ester dehydrase-isomerase"/>
    <property type="match status" value="1"/>
</dbReference>
<accession>A0A5C8LX04</accession>
<dbReference type="RefSeq" id="WP_147904195.1">
    <property type="nucleotide sequence ID" value="NZ_BAAAGC010000013.1"/>
</dbReference>
<evidence type="ECO:0000313" key="1">
    <source>
        <dbReference type="EMBL" id="TXK80735.1"/>
    </source>
</evidence>
<comment type="caution">
    <text evidence="1">The sequence shown here is derived from an EMBL/GenBank/DDBJ whole genome shotgun (WGS) entry which is preliminary data.</text>
</comment>
<proteinExistence type="predicted"/>
<dbReference type="Pfam" id="PF14539">
    <property type="entry name" value="DUF4442"/>
    <property type="match status" value="1"/>
</dbReference>
<dbReference type="Gene3D" id="3.10.129.10">
    <property type="entry name" value="Hotdog Thioesterase"/>
    <property type="match status" value="1"/>
</dbReference>
<dbReference type="OrthoDB" id="9814774at2"/>
<organism evidence="1 2">
    <name type="scientific">Rheinheimera tangshanensis</name>
    <dbReference type="NCBI Taxonomy" id="400153"/>
    <lineage>
        <taxon>Bacteria</taxon>
        <taxon>Pseudomonadati</taxon>
        <taxon>Pseudomonadota</taxon>
        <taxon>Gammaproteobacteria</taxon>
        <taxon>Chromatiales</taxon>
        <taxon>Chromatiaceae</taxon>
        <taxon>Rheinheimera</taxon>
    </lineage>
</organism>
<dbReference type="InterPro" id="IPR029069">
    <property type="entry name" value="HotDog_dom_sf"/>
</dbReference>
<gene>
    <name evidence="1" type="ORF">FU839_09775</name>
</gene>
<dbReference type="InterPro" id="IPR027961">
    <property type="entry name" value="DUF4442"/>
</dbReference>
<reference evidence="1 2" key="1">
    <citation type="submission" date="2019-08" db="EMBL/GenBank/DDBJ databases">
        <title>Draft genome analysis of Rheinheimera tangshanensis isolated from the roots of fresh rice plants (Oryza sativa).</title>
        <authorList>
            <person name="Yu Q."/>
            <person name="Qi Y."/>
            <person name="Zhang H."/>
            <person name="Pu J."/>
        </authorList>
    </citation>
    <scope>NUCLEOTIDE SEQUENCE [LARGE SCALE GENOMIC DNA]</scope>
    <source>
        <strain evidence="1 2">JA3-B52</strain>
    </source>
</reference>
<dbReference type="Proteomes" id="UP000321814">
    <property type="component" value="Unassembled WGS sequence"/>
</dbReference>
<dbReference type="AlphaFoldDB" id="A0A5C8LX04"/>
<dbReference type="EMBL" id="VRLR01000005">
    <property type="protein sequence ID" value="TXK80735.1"/>
    <property type="molecule type" value="Genomic_DNA"/>
</dbReference>
<protein>
    <submittedName>
        <fullName evidence="1">DUF4442 domain-containing protein</fullName>
    </submittedName>
</protein>
<keyword evidence="2" id="KW-1185">Reference proteome</keyword>
<name>A0A5C8LX04_9GAMM</name>